<reference evidence="1 2" key="1">
    <citation type="submission" date="2022-12" db="EMBL/GenBank/DDBJ databases">
        <title>Chromosome-scale assembly of the Ensete ventricosum genome.</title>
        <authorList>
            <person name="Dussert Y."/>
            <person name="Stocks J."/>
            <person name="Wendawek A."/>
            <person name="Woldeyes F."/>
            <person name="Nichols R.A."/>
            <person name="Borrell J.S."/>
        </authorList>
    </citation>
    <scope>NUCLEOTIDE SEQUENCE [LARGE SCALE GENOMIC DNA]</scope>
    <source>
        <strain evidence="2">cv. Maze</strain>
        <tissue evidence="1">Seeds</tissue>
    </source>
</reference>
<protein>
    <submittedName>
        <fullName evidence="1">Uncharacterized protein</fullName>
    </submittedName>
</protein>
<evidence type="ECO:0000313" key="1">
    <source>
        <dbReference type="EMBL" id="KAJ8475805.1"/>
    </source>
</evidence>
<proteinExistence type="predicted"/>
<comment type="caution">
    <text evidence="1">The sequence shown here is derived from an EMBL/GenBank/DDBJ whole genome shotgun (WGS) entry which is preliminary data.</text>
</comment>
<organism evidence="1 2">
    <name type="scientific">Ensete ventricosum</name>
    <name type="common">Abyssinian banana</name>
    <name type="synonym">Musa ensete</name>
    <dbReference type="NCBI Taxonomy" id="4639"/>
    <lineage>
        <taxon>Eukaryota</taxon>
        <taxon>Viridiplantae</taxon>
        <taxon>Streptophyta</taxon>
        <taxon>Embryophyta</taxon>
        <taxon>Tracheophyta</taxon>
        <taxon>Spermatophyta</taxon>
        <taxon>Magnoliopsida</taxon>
        <taxon>Liliopsida</taxon>
        <taxon>Zingiberales</taxon>
        <taxon>Musaceae</taxon>
        <taxon>Ensete</taxon>
    </lineage>
</organism>
<keyword evidence="2" id="KW-1185">Reference proteome</keyword>
<evidence type="ECO:0000313" key="2">
    <source>
        <dbReference type="Proteomes" id="UP001222027"/>
    </source>
</evidence>
<dbReference type="Proteomes" id="UP001222027">
    <property type="component" value="Unassembled WGS sequence"/>
</dbReference>
<dbReference type="EMBL" id="JAQQAF010000006">
    <property type="protein sequence ID" value="KAJ8475805.1"/>
    <property type="molecule type" value="Genomic_DNA"/>
</dbReference>
<gene>
    <name evidence="1" type="ORF">OPV22_019532</name>
</gene>
<name>A0AAV8P9E8_ENSVE</name>
<dbReference type="AlphaFoldDB" id="A0AAV8P9E8"/>
<accession>A0AAV8P9E8</accession>
<sequence>MIEWVAARIGRRKGRHGCSESSIERIATLLRAISLIFFFPQTDLLEVVDSHAVLESLEPPENIFRFECSGFAFPVFRCRERPGLPWIFTDDEHAELPYSLSISLLYSN</sequence>